<gene>
    <name evidence="6" type="ORF">CSW57_11610</name>
</gene>
<dbReference type="Pfam" id="PF13555">
    <property type="entry name" value="AAA_29"/>
    <property type="match status" value="1"/>
</dbReference>
<evidence type="ECO:0000256" key="1">
    <source>
        <dbReference type="ARBA" id="ARBA00022763"/>
    </source>
</evidence>
<accession>A0A2G3PM24</accession>
<proteinExistence type="predicted"/>
<keyword evidence="1" id="KW-0227">DNA damage</keyword>
<dbReference type="GO" id="GO:0009432">
    <property type="term" value="P:SOS response"/>
    <property type="evidence" value="ECO:0007669"/>
    <property type="project" value="UniProtKB-KW"/>
</dbReference>
<dbReference type="GO" id="GO:0000731">
    <property type="term" value="P:DNA synthesis involved in DNA repair"/>
    <property type="evidence" value="ECO:0007669"/>
    <property type="project" value="TreeGrafter"/>
</dbReference>
<name>A0A2G3PM24_WILMA</name>
<protein>
    <recommendedName>
        <fullName evidence="8">ATP-binding protein</fullName>
    </recommendedName>
</protein>
<feature type="coiled-coil region" evidence="4">
    <location>
        <begin position="333"/>
        <end position="395"/>
    </location>
</feature>
<evidence type="ECO:0008006" key="8">
    <source>
        <dbReference type="Google" id="ProtNLM"/>
    </source>
</evidence>
<dbReference type="Pfam" id="PF13558">
    <property type="entry name" value="SbcC_Walker_B"/>
    <property type="match status" value="1"/>
</dbReference>
<dbReference type="Gene3D" id="3.40.1140.10">
    <property type="match status" value="1"/>
</dbReference>
<keyword evidence="3" id="KW-0742">SOS response</keyword>
<dbReference type="AlphaFoldDB" id="A0A2G3PM24"/>
<dbReference type="GO" id="GO:0006302">
    <property type="term" value="P:double-strand break repair"/>
    <property type="evidence" value="ECO:0007669"/>
    <property type="project" value="TreeGrafter"/>
</dbReference>
<evidence type="ECO:0000313" key="6">
    <source>
        <dbReference type="EMBL" id="PHV66889.1"/>
    </source>
</evidence>
<dbReference type="Proteomes" id="UP000225108">
    <property type="component" value="Unassembled WGS sequence"/>
</dbReference>
<keyword evidence="4" id="KW-0175">Coiled coil</keyword>
<keyword evidence="2" id="KW-0234">DNA repair</keyword>
<dbReference type="SUPFAM" id="SSF52540">
    <property type="entry name" value="P-loop containing nucleoside triphosphate hydrolases"/>
    <property type="match status" value="1"/>
</dbReference>
<evidence type="ECO:0000256" key="4">
    <source>
        <dbReference type="SAM" id="Coils"/>
    </source>
</evidence>
<comment type="caution">
    <text evidence="6">The sequence shown here is derived from an EMBL/GenBank/DDBJ whole genome shotgun (WGS) entry which is preliminary data.</text>
</comment>
<reference evidence="6 7" key="1">
    <citation type="submission" date="2017-10" db="EMBL/GenBank/DDBJ databases">
        <title>The draft genome sequence of Williamsia sp. BULT 1.1 isolated from the semi-arid grassland soils from South Africa.</title>
        <authorList>
            <person name="Kabwe M.H."/>
            <person name="Govender N."/>
            <person name="Mutseka Lunga P."/>
            <person name="Vikram S."/>
            <person name="Makhalanyane T.P."/>
        </authorList>
    </citation>
    <scope>NUCLEOTIDE SEQUENCE [LARGE SCALE GENOMIC DNA]</scope>
    <source>
        <strain evidence="6 7">BULT 1.1</strain>
    </source>
</reference>
<feature type="coiled-coil region" evidence="4">
    <location>
        <begin position="656"/>
        <end position="752"/>
    </location>
</feature>
<evidence type="ECO:0000256" key="5">
    <source>
        <dbReference type="SAM" id="MobiDB-lite"/>
    </source>
</evidence>
<dbReference type="Gene3D" id="1.10.287.1490">
    <property type="match status" value="1"/>
</dbReference>
<organism evidence="6 7">
    <name type="scientific">Williamsia marianensis</name>
    <dbReference type="NCBI Taxonomy" id="85044"/>
    <lineage>
        <taxon>Bacteria</taxon>
        <taxon>Bacillati</taxon>
        <taxon>Actinomycetota</taxon>
        <taxon>Actinomycetes</taxon>
        <taxon>Mycobacteriales</taxon>
        <taxon>Nocardiaceae</taxon>
        <taxon>Williamsia</taxon>
    </lineage>
</organism>
<evidence type="ECO:0000313" key="7">
    <source>
        <dbReference type="Proteomes" id="UP000225108"/>
    </source>
</evidence>
<feature type="region of interest" description="Disordered" evidence="5">
    <location>
        <begin position="7"/>
        <end position="28"/>
    </location>
</feature>
<dbReference type="RefSeq" id="WP_099382895.1">
    <property type="nucleotide sequence ID" value="NZ_PEBD01000008.1"/>
</dbReference>
<dbReference type="PANTHER" id="PTHR32182">
    <property type="entry name" value="DNA REPLICATION AND REPAIR PROTEIN RECF"/>
    <property type="match status" value="1"/>
</dbReference>
<dbReference type="InterPro" id="IPR027417">
    <property type="entry name" value="P-loop_NTPase"/>
</dbReference>
<evidence type="ECO:0000256" key="3">
    <source>
        <dbReference type="ARBA" id="ARBA00023236"/>
    </source>
</evidence>
<dbReference type="EMBL" id="PEBD01000008">
    <property type="protein sequence ID" value="PHV66889.1"/>
    <property type="molecule type" value="Genomic_DNA"/>
</dbReference>
<evidence type="ECO:0000256" key="2">
    <source>
        <dbReference type="ARBA" id="ARBA00023204"/>
    </source>
</evidence>
<sequence length="1152" mass="127697">MTEILEVDAAGGSRPVDRDTPSPLAAPAGKRTLNIGQFRLTRLQLVNWGTFDGYKDYPIDERGVMLTGPSGSGKSSMMDGHSVVLLPTYDQVFNASADLSAKGAKKAARSMADYVRGAWAENDDRYNQSQVQYLRADGATWSAIAATYDNGAGSATTAVAIKWFPGSGTDGSSLRSWYQLHDGHFDLLGLNTWAQNGFDIRRYRSANPTVECFDVQSAYQEALRRRVGIGQSSAALSLMGKAKAMKNVGDLNLFIRTYMLDRPDTYAKAERLVENFTQLDEAYQAAARANAQEQVLRPIPAAWETYCSAEESTTRAGTLLGPPMRAFMREHRLTLLQQRLDQIDADRMRLDNEVANWENLADEREERHSSLRDQLTAEKGELTTLESELKSFEAQVTARNRAYERYATLVGGLGEQTPETQDEFAALRMRAPEIARAAREAADRLATTAHSFFAAETDARREFEAVVEELASLNTRRSLLPREVLAQRDGIAQATGVPPAELPFAAELIDVDPAAKDRWAGAAERVLRGLGMTMLVPARHRTTIGEFVNRTNIGGVLEYRVYQEDSAVAADPVRGSLAEKLIVDRKHPAGAWLATVVAHSAEHICVDLPSQLDDHTLAVTPQGLVKSGRDRFRKDDRRSVSDRTQWILGSNTDGKRTALEELKAELEFRYQQARQAAQDKRDLLEQNRERAKNADALTGYASWAELNWWSSRRDADELNARIDRVRENRVDLAELEEQVEIARADWREAVARVGALGDQLGHIGSDWDRWFAEFEQVKNEGTKLDDSDREYLAEVLAETLADGGKTLTLDNYGEVRSDLRNSLEAVVGKANAERDGAENRIVRAAEAFLREWPEAAANLSATVEYASDLVSIHQSLVEHGLASTQQRFRQLITTDISHSVSNLYKEIGDTNKRITQGIAEVNIGLRRVDFNEGTYLQIAQLHNPTDESREFGKIVDAMIRDAPAAKSGDGAVLARQFYRIRGLVARLTGTDAENRRWCDNVLDVRNSYTFYGKELSFDAAPDDPPVHTYRNTASNSGGEQEKLVAFCLAAALSFSLSHGEDHRPGFAPLMLDEAFSKSDETFSSQSLRAFEQFGFQLIIAAPIRMVGIVEPFIGQVILVDKQIGDTGARSDARAATFGELAKARASSGRREP</sequence>
<dbReference type="PANTHER" id="PTHR32182:SF0">
    <property type="entry name" value="DNA REPLICATION AND REPAIR PROTEIN RECF"/>
    <property type="match status" value="1"/>
</dbReference>